<evidence type="ECO:0000259" key="1">
    <source>
        <dbReference type="Pfam" id="PF13614"/>
    </source>
</evidence>
<dbReference type="EMBL" id="APQL01000013">
    <property type="protein sequence ID" value="ENW02977.1"/>
    <property type="molecule type" value="Genomic_DNA"/>
</dbReference>
<dbReference type="GeneID" id="29858240"/>
<dbReference type="SUPFAM" id="SSF52540">
    <property type="entry name" value="P-loop containing nucleoside triphosphate hydrolases"/>
    <property type="match status" value="1"/>
</dbReference>
<organism evidence="2 3">
    <name type="scientific">Acinetobacter beijerinckii CIP 110307</name>
    <dbReference type="NCBI Taxonomy" id="1217648"/>
    <lineage>
        <taxon>Bacteria</taxon>
        <taxon>Pseudomonadati</taxon>
        <taxon>Pseudomonadota</taxon>
        <taxon>Gammaproteobacteria</taxon>
        <taxon>Moraxellales</taxon>
        <taxon>Moraxellaceae</taxon>
        <taxon>Acinetobacter</taxon>
    </lineage>
</organism>
<gene>
    <name evidence="2" type="ORF">F933_03383</name>
</gene>
<dbReference type="STRING" id="262668.GCA_000931715_00132"/>
<dbReference type="Pfam" id="PF13614">
    <property type="entry name" value="AAA_31"/>
    <property type="match status" value="1"/>
</dbReference>
<accession>N9DYI5</accession>
<evidence type="ECO:0000313" key="2">
    <source>
        <dbReference type="EMBL" id="ENW02977.1"/>
    </source>
</evidence>
<evidence type="ECO:0000313" key="3">
    <source>
        <dbReference type="Proteomes" id="UP000017670"/>
    </source>
</evidence>
<feature type="domain" description="AAA" evidence="1">
    <location>
        <begin position="9"/>
        <end position="174"/>
    </location>
</feature>
<dbReference type="Proteomes" id="UP000017670">
    <property type="component" value="Unassembled WGS sequence"/>
</dbReference>
<dbReference type="eggNOG" id="COG1192">
    <property type="taxonomic scope" value="Bacteria"/>
</dbReference>
<comment type="caution">
    <text evidence="2">The sequence shown here is derived from an EMBL/GenBank/DDBJ whole genome shotgun (WGS) entry which is preliminary data.</text>
</comment>
<dbReference type="HOGENOM" id="CLU_037612_1_1_6"/>
<dbReference type="InterPro" id="IPR027417">
    <property type="entry name" value="P-loop_NTPase"/>
</dbReference>
<sequence length="254" mass="28489">MKSNKVNPMKKLVVSNRKGGVGKTFISTHLAHSALEKELKLLFVDNDPQGNAGDSLEAYATNVFKTIDIFTQKIDFASCCTGDKYFVLFKGTDDLEELEVENLETLVENIVEASKYFDLCLIDTPPTSGKLQNYSFLISDFILSPFQLDNYSYTGFATLIERIAEIQTINESIQFLGFIPNLVDLRSSFDREQLKTVTEEYGSYMFGDGAYIPLRTHVKLANHTGVPVWRVKNGAKTGKLVRQLNNAIFDKIGV</sequence>
<dbReference type="PATRIC" id="fig|1217648.3.peg.3292"/>
<dbReference type="PANTHER" id="PTHR13696">
    <property type="entry name" value="P-LOOP CONTAINING NUCLEOSIDE TRIPHOSPHATE HYDROLASE"/>
    <property type="match status" value="1"/>
</dbReference>
<dbReference type="CDD" id="cd02042">
    <property type="entry name" value="ParAB_family"/>
    <property type="match status" value="1"/>
</dbReference>
<dbReference type="InterPro" id="IPR050678">
    <property type="entry name" value="DNA_Partitioning_ATPase"/>
</dbReference>
<reference evidence="2 3" key="1">
    <citation type="submission" date="2013-02" db="EMBL/GenBank/DDBJ databases">
        <title>The Genome Sequence of Acinetobacter beijerinckii CIP 110307.</title>
        <authorList>
            <consortium name="The Broad Institute Genome Sequencing Platform"/>
            <consortium name="The Broad Institute Genome Sequencing Center for Infectious Disease"/>
            <person name="Cerqueira G."/>
            <person name="Feldgarden M."/>
            <person name="Courvalin P."/>
            <person name="Perichon B."/>
            <person name="Grillot-Courvalin C."/>
            <person name="Clermont D."/>
            <person name="Rocha E."/>
            <person name="Yoon E.-J."/>
            <person name="Nemec A."/>
            <person name="Walker B."/>
            <person name="Young S.K."/>
            <person name="Zeng Q."/>
            <person name="Gargeya S."/>
            <person name="Fitzgerald M."/>
            <person name="Haas B."/>
            <person name="Abouelleil A."/>
            <person name="Alvarado L."/>
            <person name="Arachchi H.M."/>
            <person name="Berlin A.M."/>
            <person name="Chapman S.B."/>
            <person name="Dewar J."/>
            <person name="Goldberg J."/>
            <person name="Griggs A."/>
            <person name="Gujja S."/>
            <person name="Hansen M."/>
            <person name="Howarth C."/>
            <person name="Imamovic A."/>
            <person name="Larimer J."/>
            <person name="McCowan C."/>
            <person name="Murphy C."/>
            <person name="Neiman D."/>
            <person name="Pearson M."/>
            <person name="Priest M."/>
            <person name="Roberts A."/>
            <person name="Saif S."/>
            <person name="Shea T."/>
            <person name="Sisk P."/>
            <person name="Sykes S."/>
            <person name="Wortman J."/>
            <person name="Nusbaum C."/>
            <person name="Birren B."/>
        </authorList>
    </citation>
    <scope>NUCLEOTIDE SEQUENCE [LARGE SCALE GENOMIC DNA]</scope>
    <source>
        <strain evidence="2 3">CIP 110307</strain>
    </source>
</reference>
<dbReference type="AlphaFoldDB" id="N9DYI5"/>
<dbReference type="InterPro" id="IPR025669">
    <property type="entry name" value="AAA_dom"/>
</dbReference>
<dbReference type="RefSeq" id="WP_005063377.1">
    <property type="nucleotide sequence ID" value="NZ_KB849767.1"/>
</dbReference>
<keyword evidence="3" id="KW-1185">Reference proteome</keyword>
<dbReference type="Gene3D" id="3.40.50.300">
    <property type="entry name" value="P-loop containing nucleotide triphosphate hydrolases"/>
    <property type="match status" value="1"/>
</dbReference>
<proteinExistence type="predicted"/>
<dbReference type="PANTHER" id="PTHR13696:SF99">
    <property type="entry name" value="COBYRINIC ACID AC-DIAMIDE SYNTHASE"/>
    <property type="match status" value="1"/>
</dbReference>
<name>N9DYI5_9GAMM</name>
<protein>
    <recommendedName>
        <fullName evidence="1">AAA domain-containing protein</fullName>
    </recommendedName>
</protein>